<dbReference type="eggNOG" id="COG4374">
    <property type="taxonomic scope" value="Bacteria"/>
</dbReference>
<dbReference type="InterPro" id="IPR002716">
    <property type="entry name" value="PIN_dom"/>
</dbReference>
<proteinExistence type="predicted"/>
<name>A3ISL5_9CHRO</name>
<protein>
    <submittedName>
        <fullName evidence="2">PilT protein-like</fullName>
    </submittedName>
</protein>
<accession>A3ISL5</accession>
<dbReference type="EMBL" id="AAXW01000023">
    <property type="protein sequence ID" value="EAZ90585.1"/>
    <property type="molecule type" value="Genomic_DNA"/>
</dbReference>
<evidence type="ECO:0000313" key="2">
    <source>
        <dbReference type="EMBL" id="EAZ90585.1"/>
    </source>
</evidence>
<dbReference type="CDD" id="cd18682">
    <property type="entry name" value="PIN_VapC-like"/>
    <property type="match status" value="1"/>
</dbReference>
<reference evidence="2 3" key="1">
    <citation type="submission" date="2007-03" db="EMBL/GenBank/DDBJ databases">
        <authorList>
            <person name="Stal L."/>
            <person name="Ferriera S."/>
            <person name="Johnson J."/>
            <person name="Kravitz S."/>
            <person name="Beeson K."/>
            <person name="Sutton G."/>
            <person name="Rogers Y.-H."/>
            <person name="Friedman R."/>
            <person name="Frazier M."/>
            <person name="Venter J.C."/>
        </authorList>
    </citation>
    <scope>NUCLEOTIDE SEQUENCE [LARGE SCALE GENOMIC DNA]</scope>
    <source>
        <strain evidence="2 3">CCY0110</strain>
    </source>
</reference>
<evidence type="ECO:0000259" key="1">
    <source>
        <dbReference type="Pfam" id="PF01850"/>
    </source>
</evidence>
<feature type="domain" description="PIN" evidence="1">
    <location>
        <begin position="4"/>
        <end position="114"/>
    </location>
</feature>
<comment type="caution">
    <text evidence="2">The sequence shown here is derived from an EMBL/GenBank/DDBJ whole genome shotgun (WGS) entry which is preliminary data.</text>
</comment>
<organism evidence="2 3">
    <name type="scientific">Crocosphaera chwakensis CCY0110</name>
    <dbReference type="NCBI Taxonomy" id="391612"/>
    <lineage>
        <taxon>Bacteria</taxon>
        <taxon>Bacillati</taxon>
        <taxon>Cyanobacteriota</taxon>
        <taxon>Cyanophyceae</taxon>
        <taxon>Oscillatoriophycideae</taxon>
        <taxon>Chroococcales</taxon>
        <taxon>Aphanothecaceae</taxon>
        <taxon>Crocosphaera</taxon>
        <taxon>Crocosphaera chwakensis</taxon>
    </lineage>
</organism>
<keyword evidence="3" id="KW-1185">Reference proteome</keyword>
<dbReference type="OrthoDB" id="286092at2"/>
<dbReference type="Proteomes" id="UP000003781">
    <property type="component" value="Unassembled WGS sequence"/>
</dbReference>
<dbReference type="RefSeq" id="WP_008276368.1">
    <property type="nucleotide sequence ID" value="NZ_AAXW01000023.1"/>
</dbReference>
<dbReference type="Pfam" id="PF01850">
    <property type="entry name" value="PIN"/>
    <property type="match status" value="1"/>
</dbReference>
<gene>
    <name evidence="2" type="ORF">CY0110_20348</name>
</gene>
<dbReference type="InterPro" id="IPR029060">
    <property type="entry name" value="PIN-like_dom_sf"/>
</dbReference>
<dbReference type="AlphaFoldDB" id="A3ISL5"/>
<sequence>MSNYVLDASAVLALLNQEPGNNRVSEILGESVISAINLSEVIAKLIEKNVSKPDIKLVLSYLNLEVISFDEPLALFCAHLRPLTRDLGLSLGDRACLGLAQQLNFTAVTTDKAWGQLNMGISIEVVR</sequence>
<dbReference type="SUPFAM" id="SSF88723">
    <property type="entry name" value="PIN domain-like"/>
    <property type="match status" value="1"/>
</dbReference>
<dbReference type="Gene3D" id="3.40.50.1010">
    <property type="entry name" value="5'-nuclease"/>
    <property type="match status" value="1"/>
</dbReference>
<evidence type="ECO:0000313" key="3">
    <source>
        <dbReference type="Proteomes" id="UP000003781"/>
    </source>
</evidence>